<dbReference type="AlphaFoldDB" id="A0A5P2D1M4"/>
<protein>
    <submittedName>
        <fullName evidence="1">Uncharacterized protein</fullName>
    </submittedName>
</protein>
<accession>A0A5P2D1M4</accession>
<sequence length="66" mass="7399">MNEITLWLSAAERAQLDDLADAVGCSSEEWAADAVREALRADRRLVGREAERLARRHAPLLKRLGE</sequence>
<name>A0A5P2D1M4_STRVZ</name>
<proteinExistence type="predicted"/>
<dbReference type="RefSeq" id="WP_150207818.1">
    <property type="nucleotide sequence ID" value="NZ_CP029190.1"/>
</dbReference>
<evidence type="ECO:0000313" key="2">
    <source>
        <dbReference type="Proteomes" id="UP000325211"/>
    </source>
</evidence>
<reference evidence="1 2" key="1">
    <citation type="submission" date="2018-05" db="EMBL/GenBank/DDBJ databases">
        <title>Streptomyces venezuelae.</title>
        <authorList>
            <person name="Kim W."/>
            <person name="Lee N."/>
            <person name="Cho B.-K."/>
        </authorList>
    </citation>
    <scope>NUCLEOTIDE SEQUENCE [LARGE SCALE GENOMIC DNA]</scope>
    <source>
        <strain evidence="1 2">ATCC 21782</strain>
    </source>
</reference>
<dbReference type="OrthoDB" id="4272652at2"/>
<evidence type="ECO:0000313" key="1">
    <source>
        <dbReference type="EMBL" id="QES48470.1"/>
    </source>
</evidence>
<organism evidence="1 2">
    <name type="scientific">Streptomyces venezuelae</name>
    <dbReference type="NCBI Taxonomy" id="54571"/>
    <lineage>
        <taxon>Bacteria</taxon>
        <taxon>Bacillati</taxon>
        <taxon>Actinomycetota</taxon>
        <taxon>Actinomycetes</taxon>
        <taxon>Kitasatosporales</taxon>
        <taxon>Streptomycetaceae</taxon>
        <taxon>Streptomyces</taxon>
    </lineage>
</organism>
<dbReference type="EMBL" id="CP029190">
    <property type="protein sequence ID" value="QES48470.1"/>
    <property type="molecule type" value="Genomic_DNA"/>
</dbReference>
<dbReference type="Proteomes" id="UP000325211">
    <property type="component" value="Chromosome"/>
</dbReference>
<gene>
    <name evidence="1" type="ORF">DEJ50_12225</name>
</gene>